<accession>A0A0U2MVJ6</accession>
<keyword evidence="3" id="KW-1185">Reference proteome</keyword>
<protein>
    <recommendedName>
        <fullName evidence="1">Lantibiotic biosynthesis protein dehydration domain-containing protein</fullName>
    </recommendedName>
</protein>
<dbReference type="PANTHER" id="PTHR12736:SF7">
    <property type="entry name" value="LANC-LIKE PROTEIN 3"/>
    <property type="match status" value="1"/>
</dbReference>
<dbReference type="InterPro" id="IPR025410">
    <property type="entry name" value="Lant_dehyd"/>
</dbReference>
<dbReference type="GO" id="GO:0005886">
    <property type="term" value="C:plasma membrane"/>
    <property type="evidence" value="ECO:0007669"/>
    <property type="project" value="TreeGrafter"/>
</dbReference>
<name>A0A0U2MVJ6_9ENTE</name>
<dbReference type="PRINTS" id="PR01950">
    <property type="entry name" value="LANCSUPER"/>
</dbReference>
<reference evidence="3" key="1">
    <citation type="submission" date="2015-12" db="EMBL/GenBank/DDBJ databases">
        <authorList>
            <person name="Lauer A."/>
            <person name="Humrighouse B."/>
            <person name="Loparev V."/>
            <person name="Shewmaker P.L."/>
            <person name="Whitney A.M."/>
            <person name="McLaughlin R.W."/>
        </authorList>
    </citation>
    <scope>NUCLEOTIDE SEQUENCE [LARGE SCALE GENOMIC DNA]</scope>
    <source>
        <strain evidence="3">LMG 26678</strain>
    </source>
</reference>
<dbReference type="AlphaFoldDB" id="A0A0U2MVJ6"/>
<dbReference type="Proteomes" id="UP000067523">
    <property type="component" value="Chromosome"/>
</dbReference>
<organism evidence="2 3">
    <name type="scientific">Enterococcus rotai</name>
    <dbReference type="NCBI Taxonomy" id="118060"/>
    <lineage>
        <taxon>Bacteria</taxon>
        <taxon>Bacillati</taxon>
        <taxon>Bacillota</taxon>
        <taxon>Bacilli</taxon>
        <taxon>Lactobacillales</taxon>
        <taxon>Enterococcaceae</taxon>
        <taxon>Enterococcus</taxon>
    </lineage>
</organism>
<dbReference type="RefSeq" id="WP_208929646.1">
    <property type="nucleotide sequence ID" value="NZ_CP013655.1"/>
</dbReference>
<evidence type="ECO:0000313" key="2">
    <source>
        <dbReference type="EMBL" id="ALS36403.1"/>
    </source>
</evidence>
<dbReference type="InterPro" id="IPR017146">
    <property type="entry name" value="Lanti_2_LanM"/>
</dbReference>
<evidence type="ECO:0000313" key="3">
    <source>
        <dbReference type="Proteomes" id="UP000067523"/>
    </source>
</evidence>
<dbReference type="EMBL" id="CP013655">
    <property type="protein sequence ID" value="ALS36403.1"/>
    <property type="molecule type" value="Genomic_DNA"/>
</dbReference>
<evidence type="ECO:0000259" key="1">
    <source>
        <dbReference type="Pfam" id="PF13575"/>
    </source>
</evidence>
<sequence length="901" mass="104213">MLQSKIVFFNNVAKKLLDNIATTNSMDIQTEYPYVKNSLKNIILEQGLECIINEYQELNALGKLHGETIEHRCEEFLTYFDDFQNIAFFFKKYTVLHERIINELDLYLCYIEEIYNYFQKDKLFIHEHFVGKFDDISNIELSMGDKHQDKSVAIVMFKSGDKLIFKPRDGETDLLFKEITNLVNKDVANKIETTLVLSRENYSWHEFIQHSHCHSVQDVETFYEKCGIALSIFYILGTSDLHFENMISKGNNPYFIDMETIFTGQRSDRYKAVGNKDIADSVLATSLLPITDGDDGLDVNVSALFTETTPSKKMQTYEIINHPTLDFVFRKVNYSFSPEKNLVVLNGKLENSAKYANNLIVGFSTGCKSILQNKKDFTDLLNKYTYKNNKFRQVVRPTYIYGKFLDSVKHPKVMQSKQAYNAVFDILVQNFIPSESGYLRVEKEVEDLKNGNVPYFYGTFNTRHLYSSDKIICENYFIAPPSEQVFNKIQSFSEVDIDYQIRFIRMSIATILNPEDNLNVLCEGSKNRINRNSIVSNLQDYFLNLERNTVYINDVGATMYGISLLDGNKFKLKRVGFDFYHSIGTILAMAYYGNKYDETFLALSEKYTLTLNEDFERLTQEREDAPVNYSVYNGISGLLFLNISLYQLTKNIDYLQHTKKIINYINNFESIKKMENEFFNGLSGICLLLSNLYKLNIDYEVNNLIQQFMKIVSQRDFNVTDIENSSLAHGELGYLVGKIAINRVLHDPKVDLILKNKVFEILSNTEQNLKKYGWCNGNSGLITILAFVAKDLKQNDSLYHKIIEYFQSFIVLVVDDFEDISLCHGSYGFLDALLTVNRFIDVNSKISSVISQLYINNLRNFRFVKDSDADFESFMLGSGGVAYTYLRYLHNDLPSIMNLEI</sequence>
<dbReference type="InterPro" id="IPR007822">
    <property type="entry name" value="LANC-like"/>
</dbReference>
<dbReference type="NCBIfam" id="TIGR03897">
    <property type="entry name" value="lanti_2_LanM"/>
    <property type="match status" value="1"/>
</dbReference>
<dbReference type="Pfam" id="PF13575">
    <property type="entry name" value="DUF4135"/>
    <property type="match status" value="1"/>
</dbReference>
<gene>
    <name evidence="2" type="ORF">ATZ35_04270</name>
</gene>
<dbReference type="Gene3D" id="1.50.10.20">
    <property type="match status" value="2"/>
</dbReference>
<dbReference type="Pfam" id="PF05147">
    <property type="entry name" value="LANC_like"/>
    <property type="match status" value="2"/>
</dbReference>
<dbReference type="GO" id="GO:0031179">
    <property type="term" value="P:peptide modification"/>
    <property type="evidence" value="ECO:0007669"/>
    <property type="project" value="InterPro"/>
</dbReference>
<feature type="domain" description="Lantibiotic biosynthesis protein dehydration" evidence="1">
    <location>
        <begin position="93"/>
        <end position="457"/>
    </location>
</feature>
<dbReference type="SUPFAM" id="SSF158745">
    <property type="entry name" value="LanC-like"/>
    <property type="match status" value="1"/>
</dbReference>
<dbReference type="SMART" id="SM01260">
    <property type="entry name" value="LANC_like"/>
    <property type="match status" value="1"/>
</dbReference>
<dbReference type="KEGG" id="erx:ATZ35_04270"/>
<dbReference type="STRING" id="118060.ATZ35_04270"/>
<proteinExistence type="predicted"/>
<dbReference type="PIRSF" id="PIRSF037228">
    <property type="entry name" value="Lant_mod_RumM"/>
    <property type="match status" value="1"/>
</dbReference>
<dbReference type="PANTHER" id="PTHR12736">
    <property type="entry name" value="LANC-LIKE PROTEIN"/>
    <property type="match status" value="1"/>
</dbReference>